<reference evidence="1" key="2">
    <citation type="submission" date="2025-09" db="UniProtKB">
        <authorList>
            <consortium name="Ensembl"/>
        </authorList>
    </citation>
    <scope>IDENTIFICATION</scope>
</reference>
<name>A0A3Q2QQ37_FUNHE</name>
<dbReference type="SUPFAM" id="SSF49265">
    <property type="entry name" value="Fibronectin type III"/>
    <property type="match status" value="1"/>
</dbReference>
<dbReference type="Proteomes" id="UP000265000">
    <property type="component" value="Unplaced"/>
</dbReference>
<proteinExistence type="predicted"/>
<organism evidence="1 2">
    <name type="scientific">Fundulus heteroclitus</name>
    <name type="common">Killifish</name>
    <name type="synonym">Mummichog</name>
    <dbReference type="NCBI Taxonomy" id="8078"/>
    <lineage>
        <taxon>Eukaryota</taxon>
        <taxon>Metazoa</taxon>
        <taxon>Chordata</taxon>
        <taxon>Craniata</taxon>
        <taxon>Vertebrata</taxon>
        <taxon>Euteleostomi</taxon>
        <taxon>Actinopterygii</taxon>
        <taxon>Neopterygii</taxon>
        <taxon>Teleostei</taxon>
        <taxon>Neoteleostei</taxon>
        <taxon>Acanthomorphata</taxon>
        <taxon>Ovalentaria</taxon>
        <taxon>Atherinomorphae</taxon>
        <taxon>Cyprinodontiformes</taxon>
        <taxon>Fundulidae</taxon>
        <taxon>Fundulus</taxon>
    </lineage>
</organism>
<dbReference type="GeneTree" id="ENSGT00940000175817"/>
<reference evidence="1" key="1">
    <citation type="submission" date="2025-08" db="UniProtKB">
        <authorList>
            <consortium name="Ensembl"/>
        </authorList>
    </citation>
    <scope>IDENTIFICATION</scope>
</reference>
<protein>
    <recommendedName>
        <fullName evidence="3">Fibronectin type-III domain-containing protein</fullName>
    </recommendedName>
</protein>
<evidence type="ECO:0000313" key="1">
    <source>
        <dbReference type="Ensembl" id="ENSFHEP00000028917.1"/>
    </source>
</evidence>
<dbReference type="InterPro" id="IPR003961">
    <property type="entry name" value="FN3_dom"/>
</dbReference>
<dbReference type="STRING" id="8078.ENSFHEP00000028917"/>
<dbReference type="InterPro" id="IPR036116">
    <property type="entry name" value="FN3_sf"/>
</dbReference>
<accession>A0A3Q2QQ37</accession>
<dbReference type="Ensembl" id="ENSFHET00000018994.1">
    <property type="protein sequence ID" value="ENSFHEP00000028917.1"/>
    <property type="gene ID" value="ENSFHEG00000013335.1"/>
</dbReference>
<dbReference type="AlphaFoldDB" id="A0A3Q2QQ37"/>
<sequence length="107" mass="12209">MKTSVLLTWEMPEIYKSQIHLKILYNHQNVEVQAHLKRKLITKLQPDTDYSFMLMSHGNGAGGLQQQLSIRTAPDLLLMKPTQYQATVDEDKVTIILPEVPAEAHVK</sequence>
<keyword evidence="2" id="KW-1185">Reference proteome</keyword>
<dbReference type="InterPro" id="IPR013783">
    <property type="entry name" value="Ig-like_fold"/>
</dbReference>
<dbReference type="Gene3D" id="2.60.40.10">
    <property type="entry name" value="Immunoglobulins"/>
    <property type="match status" value="1"/>
</dbReference>
<dbReference type="CDD" id="cd00063">
    <property type="entry name" value="FN3"/>
    <property type="match status" value="1"/>
</dbReference>
<evidence type="ECO:0000313" key="2">
    <source>
        <dbReference type="Proteomes" id="UP000265000"/>
    </source>
</evidence>
<evidence type="ECO:0008006" key="3">
    <source>
        <dbReference type="Google" id="ProtNLM"/>
    </source>
</evidence>